<reference evidence="3" key="1">
    <citation type="submission" date="2020-12" db="EMBL/GenBank/DDBJ databases">
        <title>Metabolic potential, ecology and presence of endohyphal bacteria is reflected in genomic diversity of Mucoromycotina.</title>
        <authorList>
            <person name="Muszewska A."/>
            <person name="Okrasinska A."/>
            <person name="Steczkiewicz K."/>
            <person name="Drgas O."/>
            <person name="Orlowska M."/>
            <person name="Perlinska-Lenart U."/>
            <person name="Aleksandrzak-Piekarczyk T."/>
            <person name="Szatraj K."/>
            <person name="Zielenkiewicz U."/>
            <person name="Pilsyk S."/>
            <person name="Malc E."/>
            <person name="Mieczkowski P."/>
            <person name="Kruszewska J.S."/>
            <person name="Biernat P."/>
            <person name="Pawlowska J."/>
        </authorList>
    </citation>
    <scope>NUCLEOTIDE SEQUENCE</scope>
    <source>
        <strain evidence="3">WA0000017839</strain>
    </source>
</reference>
<proteinExistence type="predicted"/>
<dbReference type="PANTHER" id="PTHR47642">
    <property type="entry name" value="ATP-DEPENDENT DNA HELICASE"/>
    <property type="match status" value="1"/>
</dbReference>
<comment type="caution">
    <text evidence="3">The sequence shown here is derived from an EMBL/GenBank/DDBJ whole genome shotgun (WGS) entry which is preliminary data.</text>
</comment>
<evidence type="ECO:0000313" key="4">
    <source>
        <dbReference type="Proteomes" id="UP000603453"/>
    </source>
</evidence>
<dbReference type="CDD" id="cd18809">
    <property type="entry name" value="SF1_C_RecD"/>
    <property type="match status" value="1"/>
</dbReference>
<dbReference type="Pfam" id="PF14214">
    <property type="entry name" value="Helitron_like_N"/>
    <property type="match status" value="1"/>
</dbReference>
<dbReference type="EMBL" id="JAEPRD010000272">
    <property type="protein sequence ID" value="KAG2192717.1"/>
    <property type="molecule type" value="Genomic_DNA"/>
</dbReference>
<dbReference type="AlphaFoldDB" id="A0A8H7QHX0"/>
<name>A0A8H7QHX0_9FUNG</name>
<evidence type="ECO:0000259" key="1">
    <source>
        <dbReference type="Pfam" id="PF14214"/>
    </source>
</evidence>
<evidence type="ECO:0000259" key="2">
    <source>
        <dbReference type="Pfam" id="PF21530"/>
    </source>
</evidence>
<dbReference type="Pfam" id="PF21530">
    <property type="entry name" value="Pif1_2B_dom"/>
    <property type="match status" value="1"/>
</dbReference>
<dbReference type="InterPro" id="IPR027417">
    <property type="entry name" value="P-loop_NTPase"/>
</dbReference>
<protein>
    <recommendedName>
        <fullName evidence="5">DNA helicase</fullName>
    </recommendedName>
</protein>
<dbReference type="OrthoDB" id="2449559at2759"/>
<dbReference type="Proteomes" id="UP000603453">
    <property type="component" value="Unassembled WGS sequence"/>
</dbReference>
<accession>A0A8H7QHX0</accession>
<dbReference type="InterPro" id="IPR025476">
    <property type="entry name" value="Helitron_helicase-like"/>
</dbReference>
<feature type="domain" description="Helitron helicase-like" evidence="1">
    <location>
        <begin position="335"/>
        <end position="430"/>
    </location>
</feature>
<dbReference type="SUPFAM" id="SSF52540">
    <property type="entry name" value="P-loop containing nucleoside triphosphate hydrolases"/>
    <property type="match status" value="1"/>
</dbReference>
<keyword evidence="4" id="KW-1185">Reference proteome</keyword>
<dbReference type="InterPro" id="IPR051055">
    <property type="entry name" value="PIF1_helicase"/>
</dbReference>
<organism evidence="3 4">
    <name type="scientific">Mucor saturninus</name>
    <dbReference type="NCBI Taxonomy" id="64648"/>
    <lineage>
        <taxon>Eukaryota</taxon>
        <taxon>Fungi</taxon>
        <taxon>Fungi incertae sedis</taxon>
        <taxon>Mucoromycota</taxon>
        <taxon>Mucoromycotina</taxon>
        <taxon>Mucoromycetes</taxon>
        <taxon>Mucorales</taxon>
        <taxon>Mucorineae</taxon>
        <taxon>Mucoraceae</taxon>
        <taxon>Mucor</taxon>
    </lineage>
</organism>
<dbReference type="InterPro" id="IPR049163">
    <property type="entry name" value="Pif1-like_2B_dom"/>
</dbReference>
<dbReference type="Gene3D" id="3.40.50.300">
    <property type="entry name" value="P-loop containing nucleotide triphosphate hydrolases"/>
    <property type="match status" value="1"/>
</dbReference>
<feature type="domain" description="DNA helicase Pif1-like 2B" evidence="2">
    <location>
        <begin position="1030"/>
        <end position="1060"/>
    </location>
</feature>
<dbReference type="PANTHER" id="PTHR47642:SF7">
    <property type="entry name" value="ATP-DEPENDENT DNA HELICASE PIF1"/>
    <property type="match status" value="1"/>
</dbReference>
<gene>
    <name evidence="3" type="ORF">INT47_012054</name>
</gene>
<evidence type="ECO:0000313" key="3">
    <source>
        <dbReference type="EMBL" id="KAG2192717.1"/>
    </source>
</evidence>
<evidence type="ECO:0008006" key="5">
    <source>
        <dbReference type="Google" id="ProtNLM"/>
    </source>
</evidence>
<sequence length="1165" mass="133519">MFFSFRVGNRNLSTFSNAQKKQITEFQKFINQKPDGFCCACMKILYPEDRKYRHIRNPEQLPCVSWKLELMVSPTDGTKYMVCAVHLKTEEESFPRPVYPGDTLNETVNLNYREKSALSPLKLMSQITRRATLYNGRIGYYELKGAMFNTHNYEFAELAYGGTLSLFYQRGDPAMINKIKVTAAYEALKKVNPLIARYQLPKLTYALVNYHISENKQYVGAAEGWKNNALFAKDDTNPQATDVEFKDLIIGEDNVGKSVKYSHPSLIALLFPHLFPTCTGHYSMVPTNIAEFEMREGIYCLPENRGGVATATLNAENVASFTNTSTDKVFLCIQKKNFLDLQCIFENLGAPQLFFTITCDDKSKDFQGLGNANAPREDPILFSLHFKRKWLKFFQQYVLKNFASQIGGIKEYSWVMEIQDRGSPHIHCVLWTEKTVEELIKLNVVHTCFSSGTSFNDPLMHELVNRLQIHKCNTNYCKRGDPKRKCRFGCPKPFVPETEYDEEGHCMYKRHVVDGMVNNYNPYLLAVFRNSMDIQYNAGPQAVRYLAKYLAKDDYEAKILLKNVQQKESGFYKKSSYVSENEHYSTRIVRSVEATYDVMGWHKHSNSRGVIFINTNLVTQDTRRIKNNIKDLPADSTDIYMTTLVEIYEKRSGAEGLTLPEFFSYYTRVKGNEKIIEAATANRLANNADISTGYYAGPLPKYVSCGSDEYTLKPGKPLFWGTFNQSEMNGENFYYQQIILKKAIFNSTFEKEKSGFVTWKDYYEHLINLSEGGIPVHREVNIQTLNDVADIERGITVCKNELKVMMSTTQEDQTSIYRQLIRDMETNSASFVSERYYRIKGYKVFKLAPTGVAAHNIGGQTLHRFFGMGKSLLGSKLSDSGLMSLIKSTQRSSIMGGVKTIFFGDIAQLLTVNKNEGAMWDCQIYISVNRYNLTEPIRQKERRFIDILDKVRLYNFDQSVIEFLNERTVHKSDLPDSCLRLYTTRKRVRLANEKDYENFPGDGYAIEAHDTYSRTKGTATRALKETRLLHCLYIKVNMPIMLIQNLNTAEGWVNGTIAQIEYIEDESICLRKSVTNVNGQAEERIYWIQRILRSVPGTSYTRSQFPIVPAFASTIHKSQSATIDCVGTHLDNMLTLGQMYVAMSRVRKSEDLFFFGADLPLAIKR</sequence>